<comment type="caution">
    <text evidence="1">The sequence shown here is derived from an EMBL/GenBank/DDBJ whole genome shotgun (WGS) entry which is preliminary data.</text>
</comment>
<keyword evidence="2" id="KW-1185">Reference proteome</keyword>
<evidence type="ECO:0000313" key="2">
    <source>
        <dbReference type="Proteomes" id="UP000324222"/>
    </source>
</evidence>
<sequence>MTWQSNSSGKHFTAQLFTLHPETLQIQSHGITSMCSTTGASKIISCRRSLSVWRIAKFTTRVRQRPPQSHAGVRGWLACGGAGRDG</sequence>
<accession>A0A5B7FAV3</accession>
<gene>
    <name evidence="1" type="ORF">E2C01_036249</name>
</gene>
<dbReference type="Proteomes" id="UP000324222">
    <property type="component" value="Unassembled WGS sequence"/>
</dbReference>
<dbReference type="EMBL" id="VSRR010005505">
    <property type="protein sequence ID" value="MPC42625.1"/>
    <property type="molecule type" value="Genomic_DNA"/>
</dbReference>
<evidence type="ECO:0000313" key="1">
    <source>
        <dbReference type="EMBL" id="MPC42625.1"/>
    </source>
</evidence>
<reference evidence="1 2" key="1">
    <citation type="submission" date="2019-05" db="EMBL/GenBank/DDBJ databases">
        <title>Another draft genome of Portunus trituberculatus and its Hox gene families provides insights of decapod evolution.</title>
        <authorList>
            <person name="Jeong J.-H."/>
            <person name="Song I."/>
            <person name="Kim S."/>
            <person name="Choi T."/>
            <person name="Kim D."/>
            <person name="Ryu S."/>
            <person name="Kim W."/>
        </authorList>
    </citation>
    <scope>NUCLEOTIDE SEQUENCE [LARGE SCALE GENOMIC DNA]</scope>
    <source>
        <tissue evidence="1">Muscle</tissue>
    </source>
</reference>
<name>A0A5B7FAV3_PORTR</name>
<dbReference type="AlphaFoldDB" id="A0A5B7FAV3"/>
<organism evidence="1 2">
    <name type="scientific">Portunus trituberculatus</name>
    <name type="common">Swimming crab</name>
    <name type="synonym">Neptunus trituberculatus</name>
    <dbReference type="NCBI Taxonomy" id="210409"/>
    <lineage>
        <taxon>Eukaryota</taxon>
        <taxon>Metazoa</taxon>
        <taxon>Ecdysozoa</taxon>
        <taxon>Arthropoda</taxon>
        <taxon>Crustacea</taxon>
        <taxon>Multicrustacea</taxon>
        <taxon>Malacostraca</taxon>
        <taxon>Eumalacostraca</taxon>
        <taxon>Eucarida</taxon>
        <taxon>Decapoda</taxon>
        <taxon>Pleocyemata</taxon>
        <taxon>Brachyura</taxon>
        <taxon>Eubrachyura</taxon>
        <taxon>Portunoidea</taxon>
        <taxon>Portunidae</taxon>
        <taxon>Portuninae</taxon>
        <taxon>Portunus</taxon>
    </lineage>
</organism>
<protein>
    <submittedName>
        <fullName evidence="1">Uncharacterized protein</fullName>
    </submittedName>
</protein>
<proteinExistence type="predicted"/>